<keyword evidence="4" id="KW-0573">Peptidoglycan synthesis</keyword>
<organism evidence="8 9">
    <name type="scientific">Microbacterium elymi</name>
    <dbReference type="NCBI Taxonomy" id="2909587"/>
    <lineage>
        <taxon>Bacteria</taxon>
        <taxon>Bacillati</taxon>
        <taxon>Actinomycetota</taxon>
        <taxon>Actinomycetes</taxon>
        <taxon>Micrococcales</taxon>
        <taxon>Microbacteriaceae</taxon>
        <taxon>Microbacterium</taxon>
    </lineage>
</organism>
<evidence type="ECO:0000256" key="6">
    <source>
        <dbReference type="SAM" id="MobiDB-lite"/>
    </source>
</evidence>
<dbReference type="PANTHER" id="PTHR30582">
    <property type="entry name" value="L,D-TRANSPEPTIDASE"/>
    <property type="match status" value="1"/>
</dbReference>
<evidence type="ECO:0000256" key="2">
    <source>
        <dbReference type="ARBA" id="ARBA00022679"/>
    </source>
</evidence>
<evidence type="ECO:0000256" key="5">
    <source>
        <dbReference type="ARBA" id="ARBA00023316"/>
    </source>
</evidence>
<dbReference type="RefSeq" id="WP_259612447.1">
    <property type="nucleotide sequence ID" value="NZ_CP091139.2"/>
</dbReference>
<feature type="domain" description="L,D-TPase catalytic" evidence="7">
    <location>
        <begin position="19"/>
        <end position="109"/>
    </location>
</feature>
<protein>
    <submittedName>
        <fullName evidence="8">L,D-transpeptidase</fullName>
    </submittedName>
</protein>
<evidence type="ECO:0000256" key="1">
    <source>
        <dbReference type="ARBA" id="ARBA00004752"/>
    </source>
</evidence>
<reference evidence="8" key="1">
    <citation type="submission" date="2022-01" db="EMBL/GenBank/DDBJ databases">
        <title>Microbacterium eymi and Microbacterium rhizovicinus sp. nov., isolated from the rhizospheric soil of Elymus tsukushiensis, a plant native to the Dokdo Islands, Republic of Korea.</title>
        <authorList>
            <person name="Hwang Y.J."/>
        </authorList>
    </citation>
    <scope>NUCLEOTIDE SEQUENCE</scope>
    <source>
        <strain evidence="8">KUDC0405</strain>
    </source>
</reference>
<dbReference type="CDD" id="cd16913">
    <property type="entry name" value="YkuD_like"/>
    <property type="match status" value="1"/>
</dbReference>
<sequence length="193" mass="21126">MYKLPVAVDKASMTKISRSAVVDLSEQRAYFYQNGKLWRSYLVSTGAAGHATPTGYFRVFAKVPMQDMGCFEGASYCTKNVPWVTYFAPNVGFHGTYWHHNFGHVMSHGLREHDHRRGQVHLRLGAVRHGGHGPAVGRPAARTQPAGRTPNVRGADAAASALSSHLDQLRPSMIRFSVGDGRMTFATSAPSGR</sequence>
<comment type="pathway">
    <text evidence="1">Cell wall biogenesis; peptidoglycan biosynthesis.</text>
</comment>
<dbReference type="InterPro" id="IPR005490">
    <property type="entry name" value="LD_TPept_cat_dom"/>
</dbReference>
<dbReference type="InterPro" id="IPR050979">
    <property type="entry name" value="LD-transpeptidase"/>
</dbReference>
<proteinExistence type="predicted"/>
<dbReference type="PANTHER" id="PTHR30582:SF2">
    <property type="entry name" value="L,D-TRANSPEPTIDASE YCIB-RELATED"/>
    <property type="match status" value="1"/>
</dbReference>
<evidence type="ECO:0000313" key="8">
    <source>
        <dbReference type="EMBL" id="UUT35820.1"/>
    </source>
</evidence>
<keyword evidence="3" id="KW-0133">Cell shape</keyword>
<dbReference type="Proteomes" id="UP001054811">
    <property type="component" value="Chromosome"/>
</dbReference>
<feature type="region of interest" description="Disordered" evidence="6">
    <location>
        <begin position="128"/>
        <end position="158"/>
    </location>
</feature>
<dbReference type="InterPro" id="IPR038063">
    <property type="entry name" value="Transpep_catalytic_dom"/>
</dbReference>
<gene>
    <name evidence="8" type="ORF">L2X98_21805</name>
</gene>
<name>A0ABY5NKY1_9MICO</name>
<dbReference type="Pfam" id="PF03734">
    <property type="entry name" value="YkuD"/>
    <property type="match status" value="1"/>
</dbReference>
<dbReference type="EMBL" id="CP091139">
    <property type="protein sequence ID" value="UUT35820.1"/>
    <property type="molecule type" value="Genomic_DNA"/>
</dbReference>
<dbReference type="Gene3D" id="2.40.440.10">
    <property type="entry name" value="L,D-transpeptidase catalytic domain-like"/>
    <property type="match status" value="1"/>
</dbReference>
<evidence type="ECO:0000259" key="7">
    <source>
        <dbReference type="Pfam" id="PF03734"/>
    </source>
</evidence>
<evidence type="ECO:0000256" key="4">
    <source>
        <dbReference type="ARBA" id="ARBA00022984"/>
    </source>
</evidence>
<keyword evidence="9" id="KW-1185">Reference proteome</keyword>
<accession>A0ABY5NKY1</accession>
<evidence type="ECO:0000313" key="9">
    <source>
        <dbReference type="Proteomes" id="UP001054811"/>
    </source>
</evidence>
<evidence type="ECO:0000256" key="3">
    <source>
        <dbReference type="ARBA" id="ARBA00022960"/>
    </source>
</evidence>
<dbReference type="SUPFAM" id="SSF141523">
    <property type="entry name" value="L,D-transpeptidase catalytic domain-like"/>
    <property type="match status" value="1"/>
</dbReference>
<keyword evidence="2" id="KW-0808">Transferase</keyword>
<keyword evidence="5" id="KW-0961">Cell wall biogenesis/degradation</keyword>